<dbReference type="GeneID" id="92364295"/>
<feature type="domain" description="Prenyltransferase alpha-alpha toroid" evidence="10">
    <location>
        <begin position="12"/>
        <end position="371"/>
    </location>
</feature>
<evidence type="ECO:0000259" key="10">
    <source>
        <dbReference type="Pfam" id="PF00432"/>
    </source>
</evidence>
<keyword evidence="12" id="KW-1185">Reference proteome</keyword>
<dbReference type="VEuPathDB" id="CryptoDB:cand_001100"/>
<dbReference type="RefSeq" id="XP_067068434.1">
    <property type="nucleotide sequence ID" value="XM_067210359.1"/>
</dbReference>
<evidence type="ECO:0000256" key="7">
    <source>
        <dbReference type="ARBA" id="ARBA00022833"/>
    </source>
</evidence>
<comment type="cofactor">
    <cofactor evidence="1">
        <name>Zn(2+)</name>
        <dbReference type="ChEBI" id="CHEBI:29105"/>
    </cofactor>
</comment>
<dbReference type="SUPFAM" id="SSF48239">
    <property type="entry name" value="Terpenoid cyclases/Protein prenyltransferases"/>
    <property type="match status" value="1"/>
</dbReference>
<dbReference type="PANTHER" id="PTHR11774">
    <property type="entry name" value="GERANYLGERANYL TRANSFERASE TYPE BETA SUBUNIT"/>
    <property type="match status" value="1"/>
</dbReference>
<dbReference type="GO" id="GO:0046872">
    <property type="term" value="F:metal ion binding"/>
    <property type="evidence" value="ECO:0007669"/>
    <property type="project" value="UniProtKB-KW"/>
</dbReference>
<dbReference type="OrthoDB" id="24893at2759"/>
<comment type="similarity">
    <text evidence="2">Belongs to the protein prenyltransferase subunit beta family.</text>
</comment>
<evidence type="ECO:0000256" key="3">
    <source>
        <dbReference type="ARBA" id="ARBA00022602"/>
    </source>
</evidence>
<evidence type="ECO:0000256" key="1">
    <source>
        <dbReference type="ARBA" id="ARBA00001947"/>
    </source>
</evidence>
<evidence type="ECO:0000256" key="5">
    <source>
        <dbReference type="ARBA" id="ARBA00022723"/>
    </source>
</evidence>
<evidence type="ECO:0000256" key="9">
    <source>
        <dbReference type="ARBA" id="ARBA00032766"/>
    </source>
</evidence>
<dbReference type="EMBL" id="LRBS01000057">
    <property type="protein sequence ID" value="OII76588.1"/>
    <property type="molecule type" value="Genomic_DNA"/>
</dbReference>
<evidence type="ECO:0000313" key="12">
    <source>
        <dbReference type="Proteomes" id="UP000186804"/>
    </source>
</evidence>
<dbReference type="Pfam" id="PF00432">
    <property type="entry name" value="Prenyltrans"/>
    <property type="match status" value="1"/>
</dbReference>
<keyword evidence="4 11" id="KW-0808">Transferase</keyword>
<evidence type="ECO:0000313" key="11">
    <source>
        <dbReference type="EMBL" id="OII76588.1"/>
    </source>
</evidence>
<name>A0A1J4MU83_9CRYT</name>
<dbReference type="AlphaFoldDB" id="A0A1J4MU83"/>
<evidence type="ECO:0000256" key="2">
    <source>
        <dbReference type="ARBA" id="ARBA00010497"/>
    </source>
</evidence>
<organism evidence="11 12">
    <name type="scientific">Cryptosporidium andersoni</name>
    <dbReference type="NCBI Taxonomy" id="117008"/>
    <lineage>
        <taxon>Eukaryota</taxon>
        <taxon>Sar</taxon>
        <taxon>Alveolata</taxon>
        <taxon>Apicomplexa</taxon>
        <taxon>Conoidasida</taxon>
        <taxon>Coccidia</taxon>
        <taxon>Eucoccidiorida</taxon>
        <taxon>Eimeriorina</taxon>
        <taxon>Cryptosporidiidae</taxon>
        <taxon>Cryptosporidium</taxon>
    </lineage>
</organism>
<accession>A0A1J4MU83</accession>
<keyword evidence="6" id="KW-0677">Repeat</keyword>
<reference evidence="11 12" key="1">
    <citation type="submission" date="2016-10" db="EMBL/GenBank/DDBJ databases">
        <title>Reductive evolution of mitochondrial metabolism and differential evolution of invasion-related proteins in Cryptosporidium.</title>
        <authorList>
            <person name="Liu S."/>
            <person name="Roellig D.M."/>
            <person name="Guo Y."/>
            <person name="Li N."/>
            <person name="Frace M.A."/>
            <person name="Tang K."/>
            <person name="Zhang L."/>
            <person name="Feng Y."/>
            <person name="Xiao L."/>
        </authorList>
    </citation>
    <scope>NUCLEOTIDE SEQUENCE [LARGE SCALE GENOMIC DNA]</scope>
    <source>
        <strain evidence="11">30847</strain>
    </source>
</reference>
<keyword evidence="3" id="KW-0637">Prenyltransferase</keyword>
<dbReference type="Proteomes" id="UP000186804">
    <property type="component" value="Unassembled WGS sequence"/>
</dbReference>
<evidence type="ECO:0000256" key="4">
    <source>
        <dbReference type="ARBA" id="ARBA00022679"/>
    </source>
</evidence>
<evidence type="ECO:0000256" key="8">
    <source>
        <dbReference type="ARBA" id="ARBA00030816"/>
    </source>
</evidence>
<protein>
    <recommendedName>
        <fullName evidence="8">Geranylgeranyl transferase type II subunit beta</fullName>
    </recommendedName>
    <alternativeName>
        <fullName evidence="9">Type II protein geranyl-geranyltransferase subunit beta</fullName>
    </alternativeName>
</protein>
<keyword evidence="7" id="KW-0862">Zinc</keyword>
<dbReference type="GO" id="GO:0005968">
    <property type="term" value="C:Rab-protein geranylgeranyltransferase complex"/>
    <property type="evidence" value="ECO:0007669"/>
    <property type="project" value="TreeGrafter"/>
</dbReference>
<dbReference type="Gene3D" id="1.50.10.20">
    <property type="match status" value="1"/>
</dbReference>
<proteinExistence type="inferred from homology"/>
<gene>
    <name evidence="11" type="ORF">cand_001100</name>
</gene>
<keyword evidence="5" id="KW-0479">Metal-binding</keyword>
<dbReference type="InterPro" id="IPR008930">
    <property type="entry name" value="Terpenoid_cyclase/PrenylTrfase"/>
</dbReference>
<dbReference type="InterPro" id="IPR045089">
    <property type="entry name" value="PGGT1B-like"/>
</dbReference>
<evidence type="ECO:0000256" key="6">
    <source>
        <dbReference type="ARBA" id="ARBA00022737"/>
    </source>
</evidence>
<dbReference type="InterPro" id="IPR001330">
    <property type="entry name" value="Prenyltrans"/>
</dbReference>
<comment type="caution">
    <text evidence="11">The sequence shown here is derived from an EMBL/GenBank/DDBJ whole genome shotgun (WGS) entry which is preliminary data.</text>
</comment>
<sequence length="419" mass="48084">MCNNNRELTFNISIHEKYLKNLFKESVKELKSFNTQTNSMFLCGLYWFLSSYTLVNMNIKDSEIIIKYMIDILTKCEIKIDRDLINQEINGYLMSPNIPTSPNILATLSGLQVIHLLKILGVNNYVSNLDKDKIILFISSLCHFRGKYCFYSNSLDSIKTEDIRFTYASLASLHLLFIYGKEFSISKVQISKLVTFLSDLQNPDGGFGRRPNEESHAGHTFCAVASIAIISYHFSIELFSNIKFKRLERWLLQRINYFPSHFSNKYINPNTQNEVNRSICFSGRPGKECDICYSWWIMGCLKILSQITNSKFFSVASLPINGKRIIQGIIEHQNTKTGGFQRIPFGLNGTSHVDPLHTFLSIATISLLKGSMPTSYTYECNKVSINPSTSQIRYFICPILVLPFYEPWNLNEGQSKLRD</sequence>
<dbReference type="GO" id="GO:0004663">
    <property type="term" value="F:Rab geranylgeranyltransferase activity"/>
    <property type="evidence" value="ECO:0007669"/>
    <property type="project" value="TreeGrafter"/>
</dbReference>
<dbReference type="PANTHER" id="PTHR11774:SF11">
    <property type="entry name" value="GERANYLGERANYL TRANSFERASE TYPE-2 SUBUNIT BETA"/>
    <property type="match status" value="1"/>
</dbReference>